<proteinExistence type="predicted"/>
<dbReference type="AlphaFoldDB" id="A0A0A2G4F2"/>
<evidence type="ECO:0000313" key="1">
    <source>
        <dbReference type="EMBL" id="KGN97240.1"/>
    </source>
</evidence>
<comment type="caution">
    <text evidence="1">The sequence shown here is derived from an EMBL/GenBank/DDBJ whole genome shotgun (WGS) entry which is preliminary data.</text>
</comment>
<protein>
    <submittedName>
        <fullName evidence="1">Uncharacterized protein</fullName>
    </submittedName>
</protein>
<organism evidence="1 2">
    <name type="scientific">Porphyromonas gingivicanis</name>
    <dbReference type="NCBI Taxonomy" id="266762"/>
    <lineage>
        <taxon>Bacteria</taxon>
        <taxon>Pseudomonadati</taxon>
        <taxon>Bacteroidota</taxon>
        <taxon>Bacteroidia</taxon>
        <taxon>Bacteroidales</taxon>
        <taxon>Porphyromonadaceae</taxon>
        <taxon>Porphyromonas</taxon>
    </lineage>
</organism>
<dbReference type="Proteomes" id="UP000030134">
    <property type="component" value="Unassembled WGS sequence"/>
</dbReference>
<evidence type="ECO:0000313" key="2">
    <source>
        <dbReference type="Proteomes" id="UP000030134"/>
    </source>
</evidence>
<keyword evidence="2" id="KW-1185">Reference proteome</keyword>
<sequence>MNNPNIPRANSDKSSFITVLYRIETSPSTEKGFDRTKSLPKPYTAIYQKRHELLCFMPLDF</sequence>
<dbReference type="EMBL" id="JQZW01000015">
    <property type="protein sequence ID" value="KGN97240.1"/>
    <property type="molecule type" value="Genomic_DNA"/>
</dbReference>
<reference evidence="1 2" key="1">
    <citation type="submission" date="2014-08" db="EMBL/GenBank/DDBJ databases">
        <title>Porphyromonas gingivicanis strain:COT-022_OH1391 Genome sequencing.</title>
        <authorList>
            <person name="Wallis C."/>
            <person name="Deusch O."/>
            <person name="O'Flynn C."/>
            <person name="Davis I."/>
            <person name="Jospin G."/>
            <person name="Darling A.E."/>
            <person name="Coil D.A."/>
            <person name="Alexiev A."/>
            <person name="Horsfall A."/>
            <person name="Kirkwood N."/>
            <person name="Harris S."/>
            <person name="Eisen J.A."/>
        </authorList>
    </citation>
    <scope>NUCLEOTIDE SEQUENCE [LARGE SCALE GENOMIC DNA]</scope>
    <source>
        <strain evidence="2">COT-022 OH1391</strain>
    </source>
</reference>
<accession>A0A0A2G4F2</accession>
<name>A0A0A2G4F2_9PORP</name>
<gene>
    <name evidence="1" type="ORF">HQ36_07760</name>
</gene>